<protein>
    <recommendedName>
        <fullName evidence="4">P pilus assembly/Cpx signaling pathway, periplasmic inhibitor/zinc-resistance associated protein</fullName>
    </recommendedName>
</protein>
<dbReference type="KEGG" id="dma:DMR_42290"/>
<feature type="compositionally biased region" description="Pro residues" evidence="1">
    <location>
        <begin position="152"/>
        <end position="205"/>
    </location>
</feature>
<feature type="region of interest" description="Disordered" evidence="1">
    <location>
        <begin position="128"/>
        <end position="271"/>
    </location>
</feature>
<organism evidence="2 3">
    <name type="scientific">Solidesulfovibrio magneticus (strain ATCC 700980 / DSM 13731 / RS-1)</name>
    <name type="common">Desulfovibrio magneticus</name>
    <dbReference type="NCBI Taxonomy" id="573370"/>
    <lineage>
        <taxon>Bacteria</taxon>
        <taxon>Pseudomonadati</taxon>
        <taxon>Thermodesulfobacteriota</taxon>
        <taxon>Desulfovibrionia</taxon>
        <taxon>Desulfovibrionales</taxon>
        <taxon>Desulfovibrionaceae</taxon>
        <taxon>Solidesulfovibrio</taxon>
    </lineage>
</organism>
<dbReference type="AlphaFoldDB" id="C4XQ21"/>
<evidence type="ECO:0008006" key="4">
    <source>
        <dbReference type="Google" id="ProtNLM"/>
    </source>
</evidence>
<feature type="compositionally biased region" description="Basic and acidic residues" evidence="1">
    <location>
        <begin position="206"/>
        <end position="217"/>
    </location>
</feature>
<proteinExistence type="predicted"/>
<dbReference type="Proteomes" id="UP000009071">
    <property type="component" value="Chromosome"/>
</dbReference>
<dbReference type="eggNOG" id="ENOG5033GX1">
    <property type="taxonomic scope" value="Bacteria"/>
</dbReference>
<dbReference type="HOGENOM" id="CLU_089584_0_0_7"/>
<dbReference type="STRING" id="573370.DMR_42290"/>
<gene>
    <name evidence="2" type="ordered locus">DMR_42290</name>
</gene>
<keyword evidence="3" id="KW-1185">Reference proteome</keyword>
<evidence type="ECO:0000256" key="1">
    <source>
        <dbReference type="SAM" id="MobiDB-lite"/>
    </source>
</evidence>
<feature type="compositionally biased region" description="Low complexity" evidence="1">
    <location>
        <begin position="240"/>
        <end position="250"/>
    </location>
</feature>
<accession>C4XQ21</accession>
<name>C4XQ21_SOLM1</name>
<evidence type="ECO:0000313" key="2">
    <source>
        <dbReference type="EMBL" id="BAH77720.1"/>
    </source>
</evidence>
<evidence type="ECO:0000313" key="3">
    <source>
        <dbReference type="Proteomes" id="UP000009071"/>
    </source>
</evidence>
<sequence length="271" mass="28785">MVMHPKFVKIIAGVVLFASGAVVGVVGSRLLGERGPLALMHGDPRHFAAMALRRITSDLDLSQEQQDKLRPIIMDTTRQIIALRREQEPRMQELIDTSIQLTKALLTPEQREKFADVMARLEARRKVMDRLGPPPPPPDGFGSPPDGFGPRHGPPPPPDLFDPEWDLPPPPPPDGFGPPPDGFGPPPDGFGPPRPGGPGPGFGPPPRRDAWPEKTPRPDGATRPADKAETDPAADSTGKAAPGNPPSAADGPPPADPQGRTLPPNGDAPAK</sequence>
<reference evidence="2 3" key="1">
    <citation type="journal article" date="2009" name="Genome Res.">
        <title>Whole genome sequence of Desulfovibrio magneticus strain RS-1 revealed common gene clusters in magnetotactic bacteria.</title>
        <authorList>
            <person name="Nakazawa H."/>
            <person name="Arakaki A."/>
            <person name="Narita-Yamada S."/>
            <person name="Yashiro I."/>
            <person name="Jinno K."/>
            <person name="Aoki N."/>
            <person name="Tsuruyama A."/>
            <person name="Okamura Y."/>
            <person name="Tanikawa S."/>
            <person name="Fujita N."/>
            <person name="Takeyama H."/>
            <person name="Matsunaga T."/>
        </authorList>
    </citation>
    <scope>NUCLEOTIDE SEQUENCE [LARGE SCALE GENOMIC DNA]</scope>
    <source>
        <strain evidence="3">ATCC 700980 / DSM 13731 / RS-1</strain>
    </source>
</reference>
<dbReference type="EMBL" id="AP010904">
    <property type="protein sequence ID" value="BAH77720.1"/>
    <property type="molecule type" value="Genomic_DNA"/>
</dbReference>